<protein>
    <submittedName>
        <fullName evidence="1">Uncharacterized protein</fullName>
    </submittedName>
</protein>
<comment type="caution">
    <text evidence="1">The sequence shown here is derived from an EMBL/GenBank/DDBJ whole genome shotgun (WGS) entry which is preliminary data.</text>
</comment>
<name>A0A9J5ZCG7_SOLCO</name>
<organism evidence="1 2">
    <name type="scientific">Solanum commersonii</name>
    <name type="common">Commerson's wild potato</name>
    <name type="synonym">Commerson's nightshade</name>
    <dbReference type="NCBI Taxonomy" id="4109"/>
    <lineage>
        <taxon>Eukaryota</taxon>
        <taxon>Viridiplantae</taxon>
        <taxon>Streptophyta</taxon>
        <taxon>Embryophyta</taxon>
        <taxon>Tracheophyta</taxon>
        <taxon>Spermatophyta</taxon>
        <taxon>Magnoliopsida</taxon>
        <taxon>eudicotyledons</taxon>
        <taxon>Gunneridae</taxon>
        <taxon>Pentapetalae</taxon>
        <taxon>asterids</taxon>
        <taxon>lamiids</taxon>
        <taxon>Solanales</taxon>
        <taxon>Solanaceae</taxon>
        <taxon>Solanoideae</taxon>
        <taxon>Solaneae</taxon>
        <taxon>Solanum</taxon>
    </lineage>
</organism>
<proteinExistence type="predicted"/>
<evidence type="ECO:0000313" key="2">
    <source>
        <dbReference type="Proteomes" id="UP000824120"/>
    </source>
</evidence>
<reference evidence="1 2" key="1">
    <citation type="submission" date="2020-09" db="EMBL/GenBank/DDBJ databases">
        <title>De no assembly of potato wild relative species, Solanum commersonii.</title>
        <authorList>
            <person name="Cho K."/>
        </authorList>
    </citation>
    <scope>NUCLEOTIDE SEQUENCE [LARGE SCALE GENOMIC DNA]</scope>
    <source>
        <strain evidence="1">LZ3.2</strain>
        <tissue evidence="1">Leaf</tissue>
    </source>
</reference>
<dbReference type="EMBL" id="JACXVP010000004">
    <property type="protein sequence ID" value="KAG5609623.1"/>
    <property type="molecule type" value="Genomic_DNA"/>
</dbReference>
<gene>
    <name evidence="1" type="ORF">H5410_020904</name>
</gene>
<evidence type="ECO:0000313" key="1">
    <source>
        <dbReference type="EMBL" id="KAG5609623.1"/>
    </source>
</evidence>
<keyword evidence="2" id="KW-1185">Reference proteome</keyword>
<dbReference type="Proteomes" id="UP000824120">
    <property type="component" value="Chromosome 4"/>
</dbReference>
<sequence>MKGDKPILRLCDVRISIYKSIGQTTVCFYNKQSIVVVSNLKQALVTLGTFEISTISMSSVLINPQFKISINLRAWHEILKAENKDFMVTPSKEMRRAIEVPLVYIMDGLLVDSQIDNVQDCLYKFKATIVDTLNKDEPWYSSCKKCRKKLKVIEHIVSCNNSNNENEKYEMSLD</sequence>
<dbReference type="AlphaFoldDB" id="A0A9J5ZCG7"/>
<dbReference type="OrthoDB" id="1931061at2759"/>
<accession>A0A9J5ZCG7</accession>